<dbReference type="Proteomes" id="UP001458880">
    <property type="component" value="Unassembled WGS sequence"/>
</dbReference>
<keyword evidence="2" id="KW-1185">Reference proteome</keyword>
<accession>A0AAW1KY58</accession>
<dbReference type="AlphaFoldDB" id="A0AAW1KY58"/>
<reference evidence="1 2" key="1">
    <citation type="journal article" date="2024" name="BMC Genomics">
        <title>De novo assembly and annotation of Popillia japonica's genome with initial clues to its potential as an invasive pest.</title>
        <authorList>
            <person name="Cucini C."/>
            <person name="Boschi S."/>
            <person name="Funari R."/>
            <person name="Cardaioli E."/>
            <person name="Iannotti N."/>
            <person name="Marturano G."/>
            <person name="Paoli F."/>
            <person name="Bruttini M."/>
            <person name="Carapelli A."/>
            <person name="Frati F."/>
            <person name="Nardi F."/>
        </authorList>
    </citation>
    <scope>NUCLEOTIDE SEQUENCE [LARGE SCALE GENOMIC DNA]</scope>
    <source>
        <strain evidence="1">DMR45628</strain>
    </source>
</reference>
<sequence>MFYIIIGEIPSTSTTTLTNLSSYTESSELLIQLRILLDVCNHSQFFFRSIDSRNNNTIREIFLHYINTIGGRHSKDSINRILEKYYLLTRCNSKKKYQSKRI</sequence>
<gene>
    <name evidence="1" type="ORF">QE152_g19140</name>
</gene>
<protein>
    <submittedName>
        <fullName evidence="1">Uncharacterized protein</fullName>
    </submittedName>
</protein>
<evidence type="ECO:0000313" key="2">
    <source>
        <dbReference type="Proteomes" id="UP001458880"/>
    </source>
</evidence>
<dbReference type="EMBL" id="JASPKY010000178">
    <property type="protein sequence ID" value="KAK9727486.1"/>
    <property type="molecule type" value="Genomic_DNA"/>
</dbReference>
<evidence type="ECO:0000313" key="1">
    <source>
        <dbReference type="EMBL" id="KAK9727486.1"/>
    </source>
</evidence>
<comment type="caution">
    <text evidence="1">The sequence shown here is derived from an EMBL/GenBank/DDBJ whole genome shotgun (WGS) entry which is preliminary data.</text>
</comment>
<name>A0AAW1KY58_POPJA</name>
<proteinExistence type="predicted"/>
<organism evidence="1 2">
    <name type="scientific">Popillia japonica</name>
    <name type="common">Japanese beetle</name>
    <dbReference type="NCBI Taxonomy" id="7064"/>
    <lineage>
        <taxon>Eukaryota</taxon>
        <taxon>Metazoa</taxon>
        <taxon>Ecdysozoa</taxon>
        <taxon>Arthropoda</taxon>
        <taxon>Hexapoda</taxon>
        <taxon>Insecta</taxon>
        <taxon>Pterygota</taxon>
        <taxon>Neoptera</taxon>
        <taxon>Endopterygota</taxon>
        <taxon>Coleoptera</taxon>
        <taxon>Polyphaga</taxon>
        <taxon>Scarabaeiformia</taxon>
        <taxon>Scarabaeidae</taxon>
        <taxon>Rutelinae</taxon>
        <taxon>Popillia</taxon>
    </lineage>
</organism>